<dbReference type="EMBL" id="CP101717">
    <property type="protein sequence ID" value="WLD58623.1"/>
    <property type="molecule type" value="Genomic_DNA"/>
</dbReference>
<evidence type="ECO:0008006" key="2">
    <source>
        <dbReference type="Google" id="ProtNLM"/>
    </source>
</evidence>
<dbReference type="RefSeq" id="WP_304995909.1">
    <property type="nucleotide sequence ID" value="NZ_CP101717.1"/>
</dbReference>
<accession>A0AB38YGW9</accession>
<dbReference type="AlphaFoldDB" id="A0AB38YGW9"/>
<name>A0AB38YGW9_9GAMM</name>
<organism evidence="1">
    <name type="scientific">Salinispirillum sp. LH 10-3-1</name>
    <dbReference type="NCBI Taxonomy" id="2952525"/>
    <lineage>
        <taxon>Bacteria</taxon>
        <taxon>Pseudomonadati</taxon>
        <taxon>Pseudomonadota</taxon>
        <taxon>Gammaproteobacteria</taxon>
        <taxon>Oceanospirillales</taxon>
        <taxon>Saccharospirillaceae</taxon>
        <taxon>Salinispirillum</taxon>
    </lineage>
</organism>
<gene>
    <name evidence="1" type="ORF">NFC81_02225</name>
</gene>
<protein>
    <recommendedName>
        <fullName evidence="2">RloB domain-containing protein</fullName>
    </recommendedName>
</protein>
<proteinExistence type="predicted"/>
<sequence>MARKFKGQNKRRTVSKTTLLVVGEGPDDQAFIKHMNQQFRNENTQRSATIKKESGGSPGNIITNTTRKYQNSDYDQRIIVLDSDIPVGAASRALASKHGFAIVLWSPTCLEGALLDVLGEPVHAHESNQALKGRLHPRLAAHHTEPEAYAGLFPKPILKEAVNASVVQVRSALTGKTGQ</sequence>
<reference evidence="1" key="1">
    <citation type="submission" date="2022-07" db="EMBL/GenBank/DDBJ databases">
        <title>Complete genome sequence of Salinispirillum sp. LH10-3-1 capable of multiple carbohydrate inversion isolated from a soda lake.</title>
        <authorList>
            <person name="Liu J."/>
            <person name="Zhai Y."/>
            <person name="Zhang H."/>
            <person name="Yang H."/>
            <person name="Qu J."/>
            <person name="Li J."/>
        </authorList>
    </citation>
    <scope>NUCLEOTIDE SEQUENCE</scope>
    <source>
        <strain evidence="1">LH 10-3-1</strain>
    </source>
</reference>
<evidence type="ECO:0000313" key="1">
    <source>
        <dbReference type="EMBL" id="WLD58623.1"/>
    </source>
</evidence>